<organism evidence="2 3">
    <name type="scientific">Gadus morhua</name>
    <name type="common">Atlantic cod</name>
    <dbReference type="NCBI Taxonomy" id="8049"/>
    <lineage>
        <taxon>Eukaryota</taxon>
        <taxon>Metazoa</taxon>
        <taxon>Chordata</taxon>
        <taxon>Craniata</taxon>
        <taxon>Vertebrata</taxon>
        <taxon>Euteleostomi</taxon>
        <taxon>Actinopterygii</taxon>
        <taxon>Neopterygii</taxon>
        <taxon>Teleostei</taxon>
        <taxon>Neoteleostei</taxon>
        <taxon>Acanthomorphata</taxon>
        <taxon>Zeiogadaria</taxon>
        <taxon>Gadariae</taxon>
        <taxon>Gadiformes</taxon>
        <taxon>Gadoidei</taxon>
        <taxon>Gadidae</taxon>
        <taxon>Gadus</taxon>
    </lineage>
</organism>
<dbReference type="GO" id="GO:0030659">
    <property type="term" value="C:cytoplasmic vesicle membrane"/>
    <property type="evidence" value="ECO:0007669"/>
    <property type="project" value="UniProtKB-SubCell"/>
</dbReference>
<dbReference type="Ensembl" id="ENSGMOT00000042246.1">
    <property type="protein sequence ID" value="ENSGMOP00000063053.1"/>
    <property type="gene ID" value="ENSGMOG00000011020.2"/>
</dbReference>
<dbReference type="Pfam" id="PF00069">
    <property type="entry name" value="Pkinase"/>
    <property type="match status" value="1"/>
</dbReference>
<evidence type="ECO:0000313" key="2">
    <source>
        <dbReference type="Ensembl" id="ENSGMOP00000063053.1"/>
    </source>
</evidence>
<evidence type="ECO:0000313" key="3">
    <source>
        <dbReference type="Proteomes" id="UP000694546"/>
    </source>
</evidence>
<feature type="domain" description="Protein kinase" evidence="1">
    <location>
        <begin position="24"/>
        <end position="286"/>
    </location>
</feature>
<reference evidence="2" key="3">
    <citation type="submission" date="2025-09" db="UniProtKB">
        <authorList>
            <consortium name="Ensembl"/>
        </authorList>
    </citation>
    <scope>IDENTIFICATION</scope>
</reference>
<dbReference type="Gene3D" id="1.10.510.10">
    <property type="entry name" value="Transferase(Phosphotransferase) domain 1"/>
    <property type="match status" value="1"/>
</dbReference>
<dbReference type="GO" id="GO:0005516">
    <property type="term" value="F:calmodulin binding"/>
    <property type="evidence" value="ECO:0007669"/>
    <property type="project" value="UniProtKB-KW"/>
</dbReference>
<dbReference type="PROSITE" id="PS50011">
    <property type="entry name" value="PROTEIN_KINASE_DOM"/>
    <property type="match status" value="1"/>
</dbReference>
<dbReference type="GO" id="GO:0005524">
    <property type="term" value="F:ATP binding"/>
    <property type="evidence" value="ECO:0007669"/>
    <property type="project" value="InterPro"/>
</dbReference>
<accession>A0A8C5CMV3</accession>
<dbReference type="Proteomes" id="UP000694546">
    <property type="component" value="Chromosome 1"/>
</dbReference>
<dbReference type="PANTHER" id="PTHR24347">
    <property type="entry name" value="SERINE/THREONINE-PROTEIN KINASE"/>
    <property type="match status" value="1"/>
</dbReference>
<name>A0A8C5CMV3_GADMO</name>
<dbReference type="InterPro" id="IPR000719">
    <property type="entry name" value="Prot_kinase_dom"/>
</dbReference>
<gene>
    <name evidence="2" type="primary">camkvl</name>
</gene>
<protein>
    <submittedName>
        <fullName evidence="2">CaM kinase-like vesicle-associated, like</fullName>
    </submittedName>
</protein>
<evidence type="ECO:0000259" key="1">
    <source>
        <dbReference type="PROSITE" id="PS50011"/>
    </source>
</evidence>
<reference evidence="2" key="1">
    <citation type="submission" date="2019-07" db="EMBL/GenBank/DDBJ databases">
        <authorList>
            <consortium name="Wellcome Sanger Institute Data Sharing"/>
        </authorList>
    </citation>
    <scope>NUCLEOTIDE SEQUENCE [LARGE SCALE GENOMIC DNA]</scope>
</reference>
<sequence length="399" mass="46678">MPFGCLALRDGRNYSNMSDVIDKYEIGQVLKAKEFCELCLAKDRQTEKVFVCKKFLKKDGRKVRKAAKNEIMILKMVNHPNILQLIDTFETRKEYFIIQELATGGDVFDWILDQGNYTERDASNVIRQVLEAVAYLHSLNIVHRNLKLENLMYYTENNHNKVVLRDFYLSKFENGSITEPCGTPEYLAPEVVARHRYGRPVDCWAVGVIMYILLSGNPPFYDETEEENTDLHNRIIFCRIVAGEFEFDTPYWDDISPAAKELVCRLMEVDQMLRITAQDALWHEWISGNGASEKNLKDGVCAQFEKNFAKAKWLIITTKSRYNSCRCQGKEERVGNKKMQRYIDTECDGNVPIEDNDDWFIFHHSYILCSYPNVQFSTKNLLYYADITKDTWRYRKRLS</sequence>
<dbReference type="GO" id="GO:0004672">
    <property type="term" value="F:protein kinase activity"/>
    <property type="evidence" value="ECO:0007669"/>
    <property type="project" value="InterPro"/>
</dbReference>
<dbReference type="AlphaFoldDB" id="A0A8C5CMV3"/>
<dbReference type="Gene3D" id="3.30.200.20">
    <property type="entry name" value="Phosphorylase Kinase, domain 1"/>
    <property type="match status" value="1"/>
</dbReference>
<dbReference type="InterPro" id="IPR011009">
    <property type="entry name" value="Kinase-like_dom_sf"/>
</dbReference>
<dbReference type="GO" id="GO:0045202">
    <property type="term" value="C:synapse"/>
    <property type="evidence" value="ECO:0007669"/>
    <property type="project" value="UniProtKB-ARBA"/>
</dbReference>
<dbReference type="GeneTree" id="ENSGT00940000165541"/>
<proteinExistence type="predicted"/>
<dbReference type="SUPFAM" id="SSF56112">
    <property type="entry name" value="Protein kinase-like (PK-like)"/>
    <property type="match status" value="1"/>
</dbReference>
<reference evidence="2" key="2">
    <citation type="submission" date="2025-08" db="UniProtKB">
        <authorList>
            <consortium name="Ensembl"/>
        </authorList>
    </citation>
    <scope>IDENTIFICATION</scope>
</reference>
<keyword evidence="3" id="KW-1185">Reference proteome</keyword>